<name>A0A1H3DE57_THIRO</name>
<protein>
    <submittedName>
        <fullName evidence="2">DDE superfamily endonuclease</fullName>
    </submittedName>
</protein>
<evidence type="ECO:0000259" key="1">
    <source>
        <dbReference type="Pfam" id="PF13546"/>
    </source>
</evidence>
<dbReference type="SUPFAM" id="SSF53098">
    <property type="entry name" value="Ribonuclease H-like"/>
    <property type="match status" value="1"/>
</dbReference>
<sequence>MASAKLPWVRVWAVLWRAIPATLTDGRVVLALDDSITPKTRTKVFACQRSFDHAAKTNQSAFPWAQTIVTVGLLKVIHVRWCCLPLAFAFYLRKATLSLRSVRIRGRALTFESKFTQAVRLIRSLAEVFPRVPILVVADSWFIDNGLLKPLRQALGSRSHLLSRLRVNAVLHDLPVAVAGRAGRPRKYGDAPAVSRRCRARCGPPLGATR</sequence>
<keyword evidence="2" id="KW-0255">Endonuclease</keyword>
<feature type="domain" description="Transposase IS701-like DDE" evidence="1">
    <location>
        <begin position="5"/>
        <end position="192"/>
    </location>
</feature>
<dbReference type="GO" id="GO:0004519">
    <property type="term" value="F:endonuclease activity"/>
    <property type="evidence" value="ECO:0007669"/>
    <property type="project" value="UniProtKB-KW"/>
</dbReference>
<dbReference type="EMBL" id="FNNZ01000047">
    <property type="protein sequence ID" value="SDX64792.1"/>
    <property type="molecule type" value="Genomic_DNA"/>
</dbReference>
<dbReference type="InterPro" id="IPR012337">
    <property type="entry name" value="RNaseH-like_sf"/>
</dbReference>
<dbReference type="InterPro" id="IPR038721">
    <property type="entry name" value="IS701-like_DDE_dom"/>
</dbReference>
<dbReference type="STRING" id="1058.SAMN05421783_14718"/>
<evidence type="ECO:0000313" key="3">
    <source>
        <dbReference type="Proteomes" id="UP000198816"/>
    </source>
</evidence>
<proteinExistence type="predicted"/>
<gene>
    <name evidence="2" type="ORF">SAMN05421783_14718</name>
</gene>
<dbReference type="Proteomes" id="UP000198816">
    <property type="component" value="Unassembled WGS sequence"/>
</dbReference>
<accession>A0A1H3DE57</accession>
<keyword evidence="3" id="KW-1185">Reference proteome</keyword>
<reference evidence="3" key="1">
    <citation type="submission" date="2016-10" db="EMBL/GenBank/DDBJ databases">
        <authorList>
            <person name="Varghese N."/>
            <person name="Submissions S."/>
        </authorList>
    </citation>
    <scope>NUCLEOTIDE SEQUENCE [LARGE SCALE GENOMIC DNA]</scope>
    <source>
        <strain evidence="3">DSM 217</strain>
    </source>
</reference>
<dbReference type="AlphaFoldDB" id="A0A1H3DE57"/>
<keyword evidence="2" id="KW-0378">Hydrolase</keyword>
<dbReference type="Pfam" id="PF13546">
    <property type="entry name" value="DDE_5"/>
    <property type="match status" value="1"/>
</dbReference>
<keyword evidence="2" id="KW-0540">Nuclease</keyword>
<evidence type="ECO:0000313" key="2">
    <source>
        <dbReference type="EMBL" id="SDX64792.1"/>
    </source>
</evidence>
<organism evidence="2 3">
    <name type="scientific">Thiocapsa roseopersicina</name>
    <dbReference type="NCBI Taxonomy" id="1058"/>
    <lineage>
        <taxon>Bacteria</taxon>
        <taxon>Pseudomonadati</taxon>
        <taxon>Pseudomonadota</taxon>
        <taxon>Gammaproteobacteria</taxon>
        <taxon>Chromatiales</taxon>
        <taxon>Chromatiaceae</taxon>
        <taxon>Thiocapsa</taxon>
    </lineage>
</organism>